<dbReference type="EMBL" id="NKCI01000053">
    <property type="protein sequence ID" value="RSL61123.1"/>
    <property type="molecule type" value="Genomic_DNA"/>
</dbReference>
<comment type="caution">
    <text evidence="2">The sequence shown here is derived from an EMBL/GenBank/DDBJ whole genome shotgun (WGS) entry which is preliminary data.</text>
</comment>
<name>A0A428Q735_9HYPO</name>
<gene>
    <name evidence="2" type="ORF">CEP54_006355</name>
</gene>
<reference evidence="2 3" key="1">
    <citation type="submission" date="2017-06" db="EMBL/GenBank/DDBJ databases">
        <title>Comparative genomic analysis of Ambrosia Fusariam Clade fungi.</title>
        <authorList>
            <person name="Stajich J.E."/>
            <person name="Carrillo J."/>
            <person name="Kijimoto T."/>
            <person name="Eskalen A."/>
            <person name="O'Donnell K."/>
            <person name="Kasson M."/>
        </authorList>
    </citation>
    <scope>NUCLEOTIDE SEQUENCE [LARGE SCALE GENOMIC DNA]</scope>
    <source>
        <strain evidence="2 3">NRRL62584</strain>
    </source>
</reference>
<evidence type="ECO:0000313" key="2">
    <source>
        <dbReference type="EMBL" id="RSL61123.1"/>
    </source>
</evidence>
<dbReference type="AlphaFoldDB" id="A0A428Q735"/>
<feature type="compositionally biased region" description="Polar residues" evidence="1">
    <location>
        <begin position="1"/>
        <end position="14"/>
    </location>
</feature>
<feature type="region of interest" description="Disordered" evidence="1">
    <location>
        <begin position="1"/>
        <end position="28"/>
    </location>
</feature>
<evidence type="ECO:0000256" key="1">
    <source>
        <dbReference type="SAM" id="MobiDB-lite"/>
    </source>
</evidence>
<keyword evidence="3" id="KW-1185">Reference proteome</keyword>
<protein>
    <submittedName>
        <fullName evidence="2">Uncharacterized protein</fullName>
    </submittedName>
</protein>
<sequence length="129" mass="14519">MLTEATSKATAQPLQEQKQQQKQQQVADSTCASDEELLAKLKELGLDDQLSASFLAKFKELRLQDRLYFAPPPTVNSTVEERATAWSAEYCGYWSPSWDDRIHPYARPLPYTIPQGTECPSQRPPTTSA</sequence>
<dbReference type="Proteomes" id="UP000288168">
    <property type="component" value="Unassembled WGS sequence"/>
</dbReference>
<proteinExistence type="predicted"/>
<accession>A0A428Q735</accession>
<feature type="compositionally biased region" description="Low complexity" evidence="1">
    <location>
        <begin position="15"/>
        <end position="25"/>
    </location>
</feature>
<evidence type="ECO:0000313" key="3">
    <source>
        <dbReference type="Proteomes" id="UP000288168"/>
    </source>
</evidence>
<organism evidence="2 3">
    <name type="scientific">Fusarium duplospermum</name>
    <dbReference type="NCBI Taxonomy" id="1325734"/>
    <lineage>
        <taxon>Eukaryota</taxon>
        <taxon>Fungi</taxon>
        <taxon>Dikarya</taxon>
        <taxon>Ascomycota</taxon>
        <taxon>Pezizomycotina</taxon>
        <taxon>Sordariomycetes</taxon>
        <taxon>Hypocreomycetidae</taxon>
        <taxon>Hypocreales</taxon>
        <taxon>Nectriaceae</taxon>
        <taxon>Fusarium</taxon>
        <taxon>Fusarium solani species complex</taxon>
    </lineage>
</organism>
<dbReference type="OrthoDB" id="5103111at2759"/>